<gene>
    <name evidence="9" type="ORF">HERILL_LOCUS14993</name>
</gene>
<accession>A0A7R8V5Z8</accession>
<dbReference type="Pfam" id="PF07525">
    <property type="entry name" value="SOCS_box"/>
    <property type="match status" value="1"/>
</dbReference>
<keyword evidence="4 5" id="KW-0727">SH2 domain</keyword>
<dbReference type="SMART" id="SM00253">
    <property type="entry name" value="SOCS"/>
    <property type="match status" value="1"/>
</dbReference>
<evidence type="ECO:0000256" key="4">
    <source>
        <dbReference type="ARBA" id="ARBA00022999"/>
    </source>
</evidence>
<evidence type="ECO:0000256" key="6">
    <source>
        <dbReference type="SAM" id="MobiDB-lite"/>
    </source>
</evidence>
<dbReference type="InterPro" id="IPR036860">
    <property type="entry name" value="SH2_dom_sf"/>
</dbReference>
<dbReference type="FunFam" id="3.30.505.10:FF:000094">
    <property type="entry name" value="Cytokine-inducible SH2-containing protein"/>
    <property type="match status" value="1"/>
</dbReference>
<evidence type="ECO:0000259" key="7">
    <source>
        <dbReference type="PROSITE" id="PS50001"/>
    </source>
</evidence>
<dbReference type="SMART" id="SM00252">
    <property type="entry name" value="SH2"/>
    <property type="match status" value="1"/>
</dbReference>
<dbReference type="GO" id="GO:0005942">
    <property type="term" value="C:phosphatidylinositol 3-kinase complex"/>
    <property type="evidence" value="ECO:0007669"/>
    <property type="project" value="TreeGrafter"/>
</dbReference>
<sequence length="298" mass="34746">MDDKSACEQEPPPRAREKHKISSWFTFMSSGSSNSSAKPPKSEKNIFQRMKKKLEKKLPGYRFKCDHSSSERPPEMGLGQMAVMKGSIQEDACNDVDSEEGEMESDSRRKLLKKKWLGSGSPNAVMYKACMEMLSYAWYWGEISRHEAQRQLTDKPNGSFLIRDSEKDGSQFTLSFRMWNRTLHYRIQFHDNYWHFETRKYESMVEMVENVMNRSDHEMFFVQRTSDIMPPFPVILRYPLSRYLNFTTLQELCRRVINKNMDESDIRSLPIPGQLKKFLIDNDGSGSDGNCVELVPVV</sequence>
<keyword evidence="10" id="KW-1185">Reference proteome</keyword>
<dbReference type="CDD" id="cd09923">
    <property type="entry name" value="SH2_SOCS_family"/>
    <property type="match status" value="1"/>
</dbReference>
<dbReference type="FunCoup" id="A0A7R8V5Z8">
    <property type="interactions" value="1"/>
</dbReference>
<organism evidence="9 10">
    <name type="scientific">Hermetia illucens</name>
    <name type="common">Black soldier fly</name>
    <dbReference type="NCBI Taxonomy" id="343691"/>
    <lineage>
        <taxon>Eukaryota</taxon>
        <taxon>Metazoa</taxon>
        <taxon>Ecdysozoa</taxon>
        <taxon>Arthropoda</taxon>
        <taxon>Hexapoda</taxon>
        <taxon>Insecta</taxon>
        <taxon>Pterygota</taxon>
        <taxon>Neoptera</taxon>
        <taxon>Endopterygota</taxon>
        <taxon>Diptera</taxon>
        <taxon>Brachycera</taxon>
        <taxon>Stratiomyomorpha</taxon>
        <taxon>Stratiomyidae</taxon>
        <taxon>Hermetiinae</taxon>
        <taxon>Hermetia</taxon>
    </lineage>
</organism>
<dbReference type="PANTHER" id="PTHR10155">
    <property type="entry name" value="PHOSPHATIDYLINOSITOL 3-KINASE REGULATORY SUBUNIT"/>
    <property type="match status" value="1"/>
</dbReference>
<proteinExistence type="predicted"/>
<dbReference type="Proteomes" id="UP000594454">
    <property type="component" value="Chromosome 6"/>
</dbReference>
<reference evidence="9 10" key="1">
    <citation type="submission" date="2020-11" db="EMBL/GenBank/DDBJ databases">
        <authorList>
            <person name="Wallbank WR R."/>
            <person name="Pardo Diaz C."/>
            <person name="Kozak K."/>
            <person name="Martin S."/>
            <person name="Jiggins C."/>
            <person name="Moest M."/>
            <person name="Warren A I."/>
            <person name="Generalovic N T."/>
            <person name="Byers J.R.P. K."/>
            <person name="Montejo-Kovacevich G."/>
            <person name="Yen C E."/>
        </authorList>
    </citation>
    <scope>NUCLEOTIDE SEQUENCE [LARGE SCALE GENOMIC DNA]</scope>
</reference>
<feature type="compositionally biased region" description="Basic and acidic residues" evidence="6">
    <location>
        <begin position="1"/>
        <end position="15"/>
    </location>
</feature>
<keyword evidence="1" id="KW-0341">Growth regulation</keyword>
<dbReference type="GO" id="GO:0009968">
    <property type="term" value="P:negative regulation of signal transduction"/>
    <property type="evidence" value="ECO:0007669"/>
    <property type="project" value="UniProtKB-KW"/>
</dbReference>
<dbReference type="OrthoDB" id="6270897at2759"/>
<evidence type="ECO:0000256" key="2">
    <source>
        <dbReference type="ARBA" id="ARBA00022700"/>
    </source>
</evidence>
<dbReference type="PRINTS" id="PR00401">
    <property type="entry name" value="SH2DOMAIN"/>
</dbReference>
<evidence type="ECO:0008006" key="11">
    <source>
        <dbReference type="Google" id="ProtNLM"/>
    </source>
</evidence>
<dbReference type="PROSITE" id="PS50001">
    <property type="entry name" value="SH2"/>
    <property type="match status" value="1"/>
</dbReference>
<dbReference type="PROSITE" id="PS50225">
    <property type="entry name" value="SOCS"/>
    <property type="match status" value="1"/>
</dbReference>
<dbReference type="SUPFAM" id="SSF55550">
    <property type="entry name" value="SH2 domain"/>
    <property type="match status" value="1"/>
</dbReference>
<dbReference type="SMART" id="SM00969">
    <property type="entry name" value="SOCS_box"/>
    <property type="match status" value="1"/>
</dbReference>
<evidence type="ECO:0000256" key="1">
    <source>
        <dbReference type="ARBA" id="ARBA00022604"/>
    </source>
</evidence>
<dbReference type="GO" id="GO:0046854">
    <property type="term" value="P:phosphatidylinositol phosphate biosynthetic process"/>
    <property type="evidence" value="ECO:0007669"/>
    <property type="project" value="TreeGrafter"/>
</dbReference>
<dbReference type="InterPro" id="IPR001496">
    <property type="entry name" value="SOCS_box"/>
</dbReference>
<dbReference type="PANTHER" id="PTHR10155:SF32">
    <property type="entry name" value="LP02169P"/>
    <property type="match status" value="1"/>
</dbReference>
<name>A0A7R8V5Z8_HERIL</name>
<dbReference type="Gene3D" id="3.30.505.10">
    <property type="entry name" value="SH2 domain"/>
    <property type="match status" value="1"/>
</dbReference>
<dbReference type="InParanoid" id="A0A7R8V5Z8"/>
<dbReference type="Pfam" id="PF00017">
    <property type="entry name" value="SH2"/>
    <property type="match status" value="1"/>
</dbReference>
<evidence type="ECO:0000259" key="8">
    <source>
        <dbReference type="PROSITE" id="PS50225"/>
    </source>
</evidence>
<dbReference type="GO" id="GO:0046935">
    <property type="term" value="F:1-phosphatidylinositol-3-kinase regulator activity"/>
    <property type="evidence" value="ECO:0007669"/>
    <property type="project" value="TreeGrafter"/>
</dbReference>
<feature type="compositionally biased region" description="Low complexity" evidence="6">
    <location>
        <begin position="22"/>
        <end position="39"/>
    </location>
</feature>
<keyword evidence="2" id="KW-0734">Signal transduction inhibitor</keyword>
<feature type="domain" description="SOCS box" evidence="8">
    <location>
        <begin position="235"/>
        <end position="279"/>
    </location>
</feature>
<evidence type="ECO:0000256" key="3">
    <source>
        <dbReference type="ARBA" id="ARBA00022786"/>
    </source>
</evidence>
<dbReference type="InterPro" id="IPR036036">
    <property type="entry name" value="SOCS_box-like_dom_sf"/>
</dbReference>
<evidence type="ECO:0000313" key="10">
    <source>
        <dbReference type="Proteomes" id="UP000594454"/>
    </source>
</evidence>
<dbReference type="AlphaFoldDB" id="A0A7R8V5Z8"/>
<feature type="domain" description="SH2" evidence="7">
    <location>
        <begin position="138"/>
        <end position="240"/>
    </location>
</feature>
<dbReference type="GO" id="GO:0035556">
    <property type="term" value="P:intracellular signal transduction"/>
    <property type="evidence" value="ECO:0007669"/>
    <property type="project" value="InterPro"/>
</dbReference>
<protein>
    <recommendedName>
        <fullName evidence="11">Suppressor of cytokine signaling 7</fullName>
    </recommendedName>
</protein>
<evidence type="ECO:0000256" key="5">
    <source>
        <dbReference type="PROSITE-ProRule" id="PRU00191"/>
    </source>
</evidence>
<dbReference type="EMBL" id="LR899014">
    <property type="protein sequence ID" value="CAD7092652.1"/>
    <property type="molecule type" value="Genomic_DNA"/>
</dbReference>
<dbReference type="InterPro" id="IPR000980">
    <property type="entry name" value="SH2"/>
</dbReference>
<evidence type="ECO:0000313" key="9">
    <source>
        <dbReference type="EMBL" id="CAD7092652.1"/>
    </source>
</evidence>
<feature type="region of interest" description="Disordered" evidence="6">
    <location>
        <begin position="1"/>
        <end position="44"/>
    </location>
</feature>
<keyword evidence="3" id="KW-0833">Ubl conjugation pathway</keyword>
<dbReference type="SUPFAM" id="SSF158235">
    <property type="entry name" value="SOCS box-like"/>
    <property type="match status" value="1"/>
</dbReference>